<protein>
    <submittedName>
        <fullName evidence="1">Uncharacterized protein</fullName>
    </submittedName>
</protein>
<sequence>MKSDFYIKSKRLKVYKIVGKDEQTRGFKRNAAQEILEAKKKSLKEKF</sequence>
<accession>A0A8S5PF25</accession>
<evidence type="ECO:0000313" key="1">
    <source>
        <dbReference type="EMBL" id="DAE05578.1"/>
    </source>
</evidence>
<organism evidence="1">
    <name type="scientific">Podoviridae sp. ctuQh21</name>
    <dbReference type="NCBI Taxonomy" id="2825284"/>
    <lineage>
        <taxon>Viruses</taxon>
        <taxon>Duplodnaviria</taxon>
        <taxon>Heunggongvirae</taxon>
        <taxon>Uroviricota</taxon>
        <taxon>Caudoviricetes</taxon>
    </lineage>
</organism>
<name>A0A8S5PF25_9CAUD</name>
<dbReference type="EMBL" id="BK015412">
    <property type="protein sequence ID" value="DAE05578.1"/>
    <property type="molecule type" value="Genomic_DNA"/>
</dbReference>
<proteinExistence type="predicted"/>
<reference evidence="1" key="1">
    <citation type="journal article" date="2021" name="Proc. Natl. Acad. Sci. U.S.A.">
        <title>A Catalog of Tens of Thousands of Viruses from Human Metagenomes Reveals Hidden Associations with Chronic Diseases.</title>
        <authorList>
            <person name="Tisza M.J."/>
            <person name="Buck C.B."/>
        </authorList>
    </citation>
    <scope>NUCLEOTIDE SEQUENCE</scope>
    <source>
        <strain evidence="1">CtuQh21</strain>
    </source>
</reference>